<protein>
    <submittedName>
        <fullName evidence="2">Uncharacterized protein</fullName>
    </submittedName>
</protein>
<evidence type="ECO:0000313" key="3">
    <source>
        <dbReference type="Proteomes" id="UP000706580"/>
    </source>
</evidence>
<dbReference type="EMBL" id="JADMNK010000010">
    <property type="protein sequence ID" value="MBZ0059590.1"/>
    <property type="molecule type" value="Genomic_DNA"/>
</dbReference>
<accession>A0ABS7RZ61</accession>
<evidence type="ECO:0000313" key="2">
    <source>
        <dbReference type="EMBL" id="MBZ0059590.1"/>
    </source>
</evidence>
<dbReference type="RefSeq" id="WP_223075264.1">
    <property type="nucleotide sequence ID" value="NZ_JADMNK010000010.1"/>
</dbReference>
<reference evidence="2 3" key="1">
    <citation type="submission" date="2020-11" db="EMBL/GenBank/DDBJ databases">
        <title>Draft Genome of Enterobacter sp. strain EMC7.</title>
        <authorList>
            <person name="Barman P."/>
            <person name="Sinha S."/>
            <person name="Sen S."/>
            <person name="Chakraborty R."/>
        </authorList>
    </citation>
    <scope>NUCLEOTIDE SEQUENCE [LARGE SCALE GENOMIC DNA]</scope>
    <source>
        <strain evidence="2 3">EMC7</strain>
    </source>
</reference>
<proteinExistence type="predicted"/>
<feature type="chain" id="PRO_5045247037" evidence="1">
    <location>
        <begin position="22"/>
        <end position="152"/>
    </location>
</feature>
<dbReference type="Proteomes" id="UP000706580">
    <property type="component" value="Unassembled WGS sequence"/>
</dbReference>
<keyword evidence="3" id="KW-1185">Reference proteome</keyword>
<name>A0ABS7RZ61_9ENTR</name>
<gene>
    <name evidence="2" type="ORF">ITX56_17625</name>
</gene>
<comment type="caution">
    <text evidence="2">The sequence shown here is derived from an EMBL/GenBank/DDBJ whole genome shotgun (WGS) entry which is preliminary data.</text>
</comment>
<evidence type="ECO:0000256" key="1">
    <source>
        <dbReference type="SAM" id="SignalP"/>
    </source>
</evidence>
<organism evidence="2 3">
    <name type="scientific">Leclercia barmai</name>
    <dbReference type="NCBI Taxonomy" id="2785629"/>
    <lineage>
        <taxon>Bacteria</taxon>
        <taxon>Pseudomonadati</taxon>
        <taxon>Pseudomonadota</taxon>
        <taxon>Gammaproteobacteria</taxon>
        <taxon>Enterobacterales</taxon>
        <taxon>Enterobacteriaceae</taxon>
        <taxon>Leclercia</taxon>
    </lineage>
</organism>
<keyword evidence="1" id="KW-0732">Signal</keyword>
<feature type="signal peptide" evidence="1">
    <location>
        <begin position="1"/>
        <end position="21"/>
    </location>
</feature>
<sequence length="152" mass="16418">MNRFTLAALVAALLISTGAQAHQYTKQITEWKARLSNMQTQLDSFEYAANPNADPDGTKGTITHAPSDAVYTVGNLLDIIKPYATDQEAGRLIRAAGSVLSLGARGGATENALRKLNASDALANRLYKQLDEMEHLDDEMTLTVLEAERAGI</sequence>